<gene>
    <name evidence="1" type="ORF">GMORB2_4891</name>
</gene>
<dbReference type="GeneID" id="55971119"/>
<protein>
    <submittedName>
        <fullName evidence="1">Uncharacterized protein</fullName>
    </submittedName>
</protein>
<dbReference type="InterPro" id="IPR017946">
    <property type="entry name" value="PLC-like_Pdiesterase_TIM-brl"/>
</dbReference>
<reference evidence="1" key="1">
    <citation type="submission" date="2020-03" db="EMBL/GenBank/DDBJ databases">
        <title>Site-based positive gene gene selection in Geosmithia morbida across the United States reveals a broad range of putative effectors and factors for local host and environmental adapation.</title>
        <authorList>
            <person name="Onufrak A."/>
            <person name="Murdoch R.W."/>
            <person name="Gazis R."/>
            <person name="Huff M."/>
            <person name="Staton M."/>
            <person name="Klingeman W."/>
            <person name="Hadziabdic D."/>
        </authorList>
    </citation>
    <scope>NUCLEOTIDE SEQUENCE</scope>
    <source>
        <strain evidence="1">1262</strain>
    </source>
</reference>
<organism evidence="1 2">
    <name type="scientific">Geosmithia morbida</name>
    <dbReference type="NCBI Taxonomy" id="1094350"/>
    <lineage>
        <taxon>Eukaryota</taxon>
        <taxon>Fungi</taxon>
        <taxon>Dikarya</taxon>
        <taxon>Ascomycota</taxon>
        <taxon>Pezizomycotina</taxon>
        <taxon>Sordariomycetes</taxon>
        <taxon>Hypocreomycetidae</taxon>
        <taxon>Hypocreales</taxon>
        <taxon>Bionectriaceae</taxon>
        <taxon>Geosmithia</taxon>
    </lineage>
</organism>
<dbReference type="Gene3D" id="3.20.20.190">
    <property type="entry name" value="Phosphatidylinositol (PI) phosphodiesterase"/>
    <property type="match status" value="1"/>
</dbReference>
<dbReference type="GO" id="GO:0006629">
    <property type="term" value="P:lipid metabolic process"/>
    <property type="evidence" value="ECO:0007669"/>
    <property type="project" value="InterPro"/>
</dbReference>
<proteinExistence type="predicted"/>
<name>A0A9P5CYG7_9HYPO</name>
<evidence type="ECO:0000313" key="2">
    <source>
        <dbReference type="Proteomes" id="UP000749293"/>
    </source>
</evidence>
<dbReference type="InterPro" id="IPR032075">
    <property type="entry name" value="PI-PLC-C1"/>
</dbReference>
<dbReference type="SUPFAM" id="SSF51695">
    <property type="entry name" value="PLC-like phosphodiesterases"/>
    <property type="match status" value="1"/>
</dbReference>
<dbReference type="Pfam" id="PF16670">
    <property type="entry name" value="PI-PLC-C1"/>
    <property type="match status" value="1"/>
</dbReference>
<dbReference type="CDD" id="cd08589">
    <property type="entry name" value="PI-PLCc_SaPLC1_like"/>
    <property type="match status" value="1"/>
</dbReference>
<sequence length="342" mass="38686">MNQIQVVGSHNSYHIESDLEERDAQQKLLKNTVNYWYSHTQLDLQLGEQQMRNLEIDVLADPKGGNYAEPLVRSMSGLPYPTDPAWKEPGVKVLHVPGADVHTQCVTLISCLGIIKSWMDAHPLAVPIPIMMELKVADAELGSRPYAWDRDGGALLDELDDEIRSVFGEDQLLTPDSLRQTGRTLEQSVLERGWPDLDSARGRIFFLMDNGPDHVYRHAYKKGRPSLQGRLNSPTSDEENANIRKQVAANYWVRTRADEPMGTIIGKNCSTEQREAAFRSGAQIVSTDFQAYGMSSRWGCEYACRLDRRRAARCNPVNAPRWCTDWTGLEPIEYRLGLDQEL</sequence>
<dbReference type="AlphaFoldDB" id="A0A9P5CYG7"/>
<accession>A0A9P5CYG7</accession>
<keyword evidence="2" id="KW-1185">Reference proteome</keyword>
<comment type="caution">
    <text evidence="1">The sequence shown here is derived from an EMBL/GenBank/DDBJ whole genome shotgun (WGS) entry which is preliminary data.</text>
</comment>
<evidence type="ECO:0000313" key="1">
    <source>
        <dbReference type="EMBL" id="KAF4119372.1"/>
    </source>
</evidence>
<dbReference type="RefSeq" id="XP_035318024.1">
    <property type="nucleotide sequence ID" value="XM_035466865.1"/>
</dbReference>
<dbReference type="Proteomes" id="UP000749293">
    <property type="component" value="Unassembled WGS sequence"/>
</dbReference>
<dbReference type="GO" id="GO:0008081">
    <property type="term" value="F:phosphoric diester hydrolase activity"/>
    <property type="evidence" value="ECO:0007669"/>
    <property type="project" value="InterPro"/>
</dbReference>
<dbReference type="EMBL" id="JAANYQ010000027">
    <property type="protein sequence ID" value="KAF4119372.1"/>
    <property type="molecule type" value="Genomic_DNA"/>
</dbReference>
<dbReference type="OrthoDB" id="2017497at2759"/>